<accession>A0AAW9AB35</accession>
<name>A0AAW9AB35_9BACL</name>
<dbReference type="RefSeq" id="WP_317941308.1">
    <property type="nucleotide sequence ID" value="NZ_JAUBDJ010000015.1"/>
</dbReference>
<evidence type="ECO:0000313" key="1">
    <source>
        <dbReference type="EMBL" id="MDW0118622.1"/>
    </source>
</evidence>
<dbReference type="EMBL" id="JAUBDJ010000015">
    <property type="protein sequence ID" value="MDW0118622.1"/>
    <property type="molecule type" value="Genomic_DNA"/>
</dbReference>
<evidence type="ECO:0000313" key="2">
    <source>
        <dbReference type="Proteomes" id="UP001271648"/>
    </source>
</evidence>
<comment type="caution">
    <text evidence="1">The sequence shown here is derived from an EMBL/GenBank/DDBJ whole genome shotgun (WGS) entry which is preliminary data.</text>
</comment>
<dbReference type="InterPro" id="IPR019723">
    <property type="entry name" value="Uncharacterised_YfmQ"/>
</dbReference>
<dbReference type="AlphaFoldDB" id="A0AAW9AB35"/>
<organism evidence="1 2">
    <name type="scientific">Sporosarcina thermotolerans</name>
    <dbReference type="NCBI Taxonomy" id="633404"/>
    <lineage>
        <taxon>Bacteria</taxon>
        <taxon>Bacillati</taxon>
        <taxon>Bacillota</taxon>
        <taxon>Bacilli</taxon>
        <taxon>Bacillales</taxon>
        <taxon>Caryophanaceae</taxon>
        <taxon>Sporosarcina</taxon>
    </lineage>
</organism>
<keyword evidence="2" id="KW-1185">Reference proteome</keyword>
<proteinExistence type="predicted"/>
<protein>
    <submittedName>
        <fullName evidence="1">YfmQ family protein</fullName>
    </submittedName>
</protein>
<reference evidence="1 2" key="1">
    <citation type="submission" date="2023-06" db="EMBL/GenBank/DDBJ databases">
        <title>Sporosarcina sp. nov., isolated from Korean traditional fermented seafood 'Jeotgal'.</title>
        <authorList>
            <person name="Yang A.I."/>
            <person name="Shin N.-R."/>
        </authorList>
    </citation>
    <scope>NUCLEOTIDE SEQUENCE [LARGE SCALE GENOMIC DNA]</scope>
    <source>
        <strain evidence="1 2">KCTC43456</strain>
    </source>
</reference>
<sequence length="144" mass="16916">MIWTIISIVIGTLCIFISSPTSRLVEWLMNRFAIHSKIDPNDITVTFNGKRLEEEDKNRLSDYFNEAQFVKRNHIFPGTEESFLHPETAVIPFIINVQSRKKEMNFYLYPYDDHVDVVKQWKKKIISFTLSSEPLQNFSISEKA</sequence>
<dbReference type="Proteomes" id="UP001271648">
    <property type="component" value="Unassembled WGS sequence"/>
</dbReference>
<dbReference type="Pfam" id="PF10787">
    <property type="entry name" value="YfmQ"/>
    <property type="match status" value="1"/>
</dbReference>
<gene>
    <name evidence="1" type="ORF">QTL97_16980</name>
</gene>